<accession>A0A933RVM1</accession>
<feature type="domain" description="N-acyl amino acid synthase FeeM catalytic core" evidence="2">
    <location>
        <begin position="72"/>
        <end position="193"/>
    </location>
</feature>
<dbReference type="EMBL" id="JACRJB010000016">
    <property type="protein sequence ID" value="MBI5129072.1"/>
    <property type="molecule type" value="Genomic_DNA"/>
</dbReference>
<feature type="region of interest" description="Disordered" evidence="1">
    <location>
        <begin position="1"/>
        <end position="26"/>
    </location>
</feature>
<dbReference type="InterPro" id="IPR054597">
    <property type="entry name" value="FeeM_cat"/>
</dbReference>
<dbReference type="Proteomes" id="UP000782519">
    <property type="component" value="Unassembled WGS sequence"/>
</dbReference>
<protein>
    <recommendedName>
        <fullName evidence="2">N-acyl amino acid synthase FeeM catalytic core domain-containing protein</fullName>
    </recommendedName>
</protein>
<dbReference type="Gene3D" id="3.40.630.30">
    <property type="match status" value="1"/>
</dbReference>
<proteinExistence type="predicted"/>
<comment type="caution">
    <text evidence="3">The sequence shown here is derived from an EMBL/GenBank/DDBJ whole genome shotgun (WGS) entry which is preliminary data.</text>
</comment>
<name>A0A933RVM1_RHOPL</name>
<organism evidence="3 4">
    <name type="scientific">Rhodopseudomonas palustris</name>
    <dbReference type="NCBI Taxonomy" id="1076"/>
    <lineage>
        <taxon>Bacteria</taxon>
        <taxon>Pseudomonadati</taxon>
        <taxon>Pseudomonadota</taxon>
        <taxon>Alphaproteobacteria</taxon>
        <taxon>Hyphomicrobiales</taxon>
        <taxon>Nitrobacteraceae</taxon>
        <taxon>Rhodopseudomonas</taxon>
    </lineage>
</organism>
<feature type="compositionally biased region" description="Basic and acidic residues" evidence="1">
    <location>
        <begin position="1"/>
        <end position="12"/>
    </location>
</feature>
<evidence type="ECO:0000313" key="4">
    <source>
        <dbReference type="Proteomes" id="UP000782519"/>
    </source>
</evidence>
<evidence type="ECO:0000256" key="1">
    <source>
        <dbReference type="SAM" id="MobiDB-lite"/>
    </source>
</evidence>
<reference evidence="3" key="1">
    <citation type="submission" date="2020-07" db="EMBL/GenBank/DDBJ databases">
        <title>Huge and variable diversity of episymbiotic CPR bacteria and DPANN archaea in groundwater ecosystems.</title>
        <authorList>
            <person name="He C.Y."/>
            <person name="Keren R."/>
            <person name="Whittaker M."/>
            <person name="Farag I.F."/>
            <person name="Doudna J."/>
            <person name="Cate J.H.D."/>
            <person name="Banfield J.F."/>
        </authorList>
    </citation>
    <scope>NUCLEOTIDE SEQUENCE</scope>
    <source>
        <strain evidence="3">NC_groundwater_1818_Pr3_B-0.1um_66_35</strain>
    </source>
</reference>
<dbReference type="AlphaFoldDB" id="A0A933RVM1"/>
<dbReference type="Pfam" id="PF21926">
    <property type="entry name" value="FeeM"/>
    <property type="match status" value="1"/>
</dbReference>
<dbReference type="SUPFAM" id="SSF55729">
    <property type="entry name" value="Acyl-CoA N-acyltransferases (Nat)"/>
    <property type="match status" value="1"/>
</dbReference>
<evidence type="ECO:0000259" key="2">
    <source>
        <dbReference type="Pfam" id="PF21926"/>
    </source>
</evidence>
<sequence>MSDVFEHLRPDSDAPEPGLGGGAPGWPTEALAATELGVDVARTEADLDAVGRLRYELGLVGDDTRRRGADHRRRSLVEPIDRRSLVFFARRKNRALASVRLVRAADAVKDPHLGWLLEAAQPTDLATTVVNSRFAALPERRARAMIVPMFRQMYRSGLIAGARECFIATRSDLVPVFGRFGFRAIADRSSDPGRRQILKLALHDLDHLERINSPLRDIAAEFAGRSGSAARTGGEGR</sequence>
<gene>
    <name evidence="3" type="ORF">HZA66_06495</name>
</gene>
<evidence type="ECO:0000313" key="3">
    <source>
        <dbReference type="EMBL" id="MBI5129072.1"/>
    </source>
</evidence>
<dbReference type="InterPro" id="IPR016181">
    <property type="entry name" value="Acyl_CoA_acyltransferase"/>
</dbReference>